<dbReference type="AlphaFoldDB" id="A1SXU8"/>
<proteinExistence type="predicted"/>
<dbReference type="OrthoDB" id="6378487at2"/>
<dbReference type="RefSeq" id="WP_011770871.1">
    <property type="nucleotide sequence ID" value="NC_008709.1"/>
</dbReference>
<dbReference type="KEGG" id="pin:Ping_2593"/>
<dbReference type="HOGENOM" id="CLU_760418_0_0_6"/>
<gene>
    <name evidence="1" type="ordered locus">Ping_2593</name>
</gene>
<keyword evidence="2" id="KW-1185">Reference proteome</keyword>
<organism evidence="1 2">
    <name type="scientific">Psychromonas ingrahamii (strain DSM 17664 / CCUG 51855 / 37)</name>
    <dbReference type="NCBI Taxonomy" id="357804"/>
    <lineage>
        <taxon>Bacteria</taxon>
        <taxon>Pseudomonadati</taxon>
        <taxon>Pseudomonadota</taxon>
        <taxon>Gammaproteobacteria</taxon>
        <taxon>Alteromonadales</taxon>
        <taxon>Psychromonadaceae</taxon>
        <taxon>Psychromonas</taxon>
    </lineage>
</organism>
<dbReference type="eggNOG" id="COG0174">
    <property type="taxonomic scope" value="Bacteria"/>
</dbReference>
<reference evidence="1 2" key="1">
    <citation type="submission" date="2007-01" db="EMBL/GenBank/DDBJ databases">
        <title>Complete sequence of Psychromonas ingrahamii 37.</title>
        <authorList>
            <consortium name="US DOE Joint Genome Institute"/>
            <person name="Copeland A."/>
            <person name="Lucas S."/>
            <person name="Lapidus A."/>
            <person name="Barry K."/>
            <person name="Detter J.C."/>
            <person name="Glavina del Rio T."/>
            <person name="Hammon N."/>
            <person name="Israni S."/>
            <person name="Dalin E."/>
            <person name="Tice H."/>
            <person name="Pitluck S."/>
            <person name="Thompson L.S."/>
            <person name="Brettin T."/>
            <person name="Bruce D."/>
            <person name="Han C."/>
            <person name="Tapia R."/>
            <person name="Schmutz J."/>
            <person name="Larimer F."/>
            <person name="Land M."/>
            <person name="Hauser L."/>
            <person name="Kyrpides N."/>
            <person name="Ivanova N."/>
            <person name="Staley J."/>
            <person name="Richardson P."/>
        </authorList>
    </citation>
    <scope>NUCLEOTIDE SEQUENCE [LARGE SCALE GENOMIC DNA]</scope>
    <source>
        <strain evidence="1 2">37</strain>
    </source>
</reference>
<protein>
    <submittedName>
        <fullName evidence="1">Uncharacterized protein</fullName>
    </submittedName>
</protein>
<evidence type="ECO:0000313" key="1">
    <source>
        <dbReference type="EMBL" id="ABM04313.1"/>
    </source>
</evidence>
<dbReference type="EMBL" id="CP000510">
    <property type="protein sequence ID" value="ABM04313.1"/>
    <property type="molecule type" value="Genomic_DNA"/>
</dbReference>
<dbReference type="Proteomes" id="UP000000639">
    <property type="component" value="Chromosome"/>
</dbReference>
<sequence>MIKKIPTKSSGQDLVAKNIILMLQEYIGWLGFKPAIHFELEGCITRPQPSFTIDYQRINARLKANNIEGELVSEFWQNQWEYVSNFSQQSPLKEAQNLSAVMKYLPCWFREQGIKQTYIKPVVWAGDQGRFATGSGTIFSAQSGAVHIPNAIQINISALNTQGDNIITDAGFGEYLQQCFLETSLNCALLYLPEPEAYQRLLLKTDFGLAQELCSPTDISGGHQGSIALYKKFGKHNQDMGVTPLIYSANNEVLVTQQNWQESARIEHRLGASSLFYNPFYNVIFALLNLIDALHVYKRGSCIKLLKPEISKKQLPQSIFPSNNEQGSLCLFRQETWFADSIDNIYKFSTFNNINLPDMLHDGSGKALKAEIIKNYQQDIFSGNSL</sequence>
<dbReference type="STRING" id="357804.Ping_2593"/>
<evidence type="ECO:0000313" key="2">
    <source>
        <dbReference type="Proteomes" id="UP000000639"/>
    </source>
</evidence>
<accession>A1SXU8</accession>
<name>A1SXU8_PSYIN</name>